<keyword evidence="6" id="KW-0732">Signal</keyword>
<keyword evidence="2 4" id="KW-0378">Hydrolase</keyword>
<evidence type="ECO:0000256" key="6">
    <source>
        <dbReference type="SAM" id="SignalP"/>
    </source>
</evidence>
<sequence>MVLRVRRALASLSILACLVPAVVACDSGSGRPSGQASFVPPPPSVAPRTDPVRTTGRGPEPPEKGAWLGAWVQPEFHNPAGRATAFEAFDQAAGGKLTVAHMFHEWNKPFPGDTQTAFNAMGKLQMISWSGTDTRSTVSGVYDPLIRQRAENVKAFGIPVLLRYRWEMDRPNLRASVHSPEDYIAAWKHIRAIFTEVGATNAAWVWCPHADGFANPERDAAAYYPGDDQVDWLCADVYPGTEWVSFAERMDHFMAFASKHPRPVVIGEFGPTEKGRPGQRADWLRGVRGYLKEHPQIKAAMYFSGRDTKPVYDTTFDDDPESAAVFRELATDPYFSPPLPNLSPTSAPPSTSTE</sequence>
<feature type="region of interest" description="Disordered" evidence="5">
    <location>
        <begin position="332"/>
        <end position="354"/>
    </location>
</feature>
<feature type="chain" id="PRO_5039165066" evidence="6">
    <location>
        <begin position="25"/>
        <end position="354"/>
    </location>
</feature>
<dbReference type="Proteomes" id="UP000199360">
    <property type="component" value="Unassembled WGS sequence"/>
</dbReference>
<feature type="signal peptide" evidence="6">
    <location>
        <begin position="1"/>
        <end position="24"/>
    </location>
</feature>
<dbReference type="AlphaFoldDB" id="A0A1C5I7X3"/>
<name>A0A1C5I7X3_9ACTN</name>
<feature type="active site" description="Nucleophile" evidence="4">
    <location>
        <position position="268"/>
    </location>
</feature>
<evidence type="ECO:0000256" key="5">
    <source>
        <dbReference type="SAM" id="MobiDB-lite"/>
    </source>
</evidence>
<keyword evidence="3 4" id="KW-0326">Glycosidase</keyword>
<evidence type="ECO:0000313" key="8">
    <source>
        <dbReference type="EMBL" id="SCG54430.1"/>
    </source>
</evidence>
<dbReference type="PANTHER" id="PTHR40079">
    <property type="entry name" value="MANNAN ENDO-1,4-BETA-MANNOSIDASE E-RELATED"/>
    <property type="match status" value="1"/>
</dbReference>
<dbReference type="GO" id="GO:0006080">
    <property type="term" value="P:substituted mannan metabolic process"/>
    <property type="evidence" value="ECO:0007669"/>
    <property type="project" value="InterPro"/>
</dbReference>
<evidence type="ECO:0000256" key="3">
    <source>
        <dbReference type="ARBA" id="ARBA00023295"/>
    </source>
</evidence>
<dbReference type="InterPro" id="IPR000805">
    <property type="entry name" value="Glyco_hydro_26"/>
</dbReference>
<evidence type="ECO:0000259" key="7">
    <source>
        <dbReference type="PROSITE" id="PS51764"/>
    </source>
</evidence>
<comment type="similarity">
    <text evidence="1 4">Belongs to the glycosyl hydrolase 26 family.</text>
</comment>
<feature type="compositionally biased region" description="Low complexity" evidence="5">
    <location>
        <begin position="342"/>
        <end position="354"/>
    </location>
</feature>
<dbReference type="STRING" id="745366.GA0070213_10574"/>
<feature type="region of interest" description="Disordered" evidence="5">
    <location>
        <begin position="30"/>
        <end position="64"/>
    </location>
</feature>
<dbReference type="Pfam" id="PF02156">
    <property type="entry name" value="Glyco_hydro_26"/>
    <property type="match status" value="1"/>
</dbReference>
<feature type="active site" description="Proton donor" evidence="4">
    <location>
        <position position="167"/>
    </location>
</feature>
<organism evidence="8 9">
    <name type="scientific">Micromonospora humi</name>
    <dbReference type="NCBI Taxonomy" id="745366"/>
    <lineage>
        <taxon>Bacteria</taxon>
        <taxon>Bacillati</taxon>
        <taxon>Actinomycetota</taxon>
        <taxon>Actinomycetes</taxon>
        <taxon>Micromonosporales</taxon>
        <taxon>Micromonosporaceae</taxon>
        <taxon>Micromonospora</taxon>
    </lineage>
</organism>
<evidence type="ECO:0000313" key="9">
    <source>
        <dbReference type="Proteomes" id="UP000199360"/>
    </source>
</evidence>
<dbReference type="InterPro" id="IPR017853">
    <property type="entry name" value="GH"/>
</dbReference>
<proteinExistence type="inferred from homology"/>
<dbReference type="GO" id="GO:0016985">
    <property type="term" value="F:mannan endo-1,4-beta-mannosidase activity"/>
    <property type="evidence" value="ECO:0007669"/>
    <property type="project" value="InterPro"/>
</dbReference>
<keyword evidence="9" id="KW-1185">Reference proteome</keyword>
<dbReference type="PROSITE" id="PS51764">
    <property type="entry name" value="GH26"/>
    <property type="match status" value="1"/>
</dbReference>
<protein>
    <submittedName>
        <fullName evidence="8">Glycosyl hydrolase family 26</fullName>
    </submittedName>
</protein>
<feature type="domain" description="GH26" evidence="7">
    <location>
        <begin position="9"/>
        <end position="339"/>
    </location>
</feature>
<dbReference type="PROSITE" id="PS51257">
    <property type="entry name" value="PROKAR_LIPOPROTEIN"/>
    <property type="match status" value="1"/>
</dbReference>
<dbReference type="SUPFAM" id="SSF51445">
    <property type="entry name" value="(Trans)glycosidases"/>
    <property type="match status" value="1"/>
</dbReference>
<dbReference type="PANTHER" id="PTHR40079:SF4">
    <property type="entry name" value="GH26 DOMAIN-CONTAINING PROTEIN-RELATED"/>
    <property type="match status" value="1"/>
</dbReference>
<gene>
    <name evidence="8" type="ORF">GA0070213_10574</name>
</gene>
<evidence type="ECO:0000256" key="1">
    <source>
        <dbReference type="ARBA" id="ARBA00007754"/>
    </source>
</evidence>
<evidence type="ECO:0000256" key="4">
    <source>
        <dbReference type="PROSITE-ProRule" id="PRU01100"/>
    </source>
</evidence>
<accession>A0A1C5I7X3</accession>
<dbReference type="InterPro" id="IPR022790">
    <property type="entry name" value="GH26_dom"/>
</dbReference>
<evidence type="ECO:0000256" key="2">
    <source>
        <dbReference type="ARBA" id="ARBA00022801"/>
    </source>
</evidence>
<reference evidence="9" key="1">
    <citation type="submission" date="2016-06" db="EMBL/GenBank/DDBJ databases">
        <authorList>
            <person name="Varghese N."/>
            <person name="Submissions Spin"/>
        </authorList>
    </citation>
    <scope>NUCLEOTIDE SEQUENCE [LARGE SCALE GENOMIC DNA]</scope>
    <source>
        <strain evidence="9">DSM 45647</strain>
    </source>
</reference>
<dbReference type="Gene3D" id="3.20.20.80">
    <property type="entry name" value="Glycosidases"/>
    <property type="match status" value="1"/>
</dbReference>
<dbReference type="EMBL" id="FMDM01000005">
    <property type="protein sequence ID" value="SCG54430.1"/>
    <property type="molecule type" value="Genomic_DNA"/>
</dbReference>